<reference evidence="5" key="1">
    <citation type="submission" date="2016-10" db="EMBL/GenBank/DDBJ databases">
        <authorList>
            <person name="Varghese N."/>
            <person name="Submissions S."/>
        </authorList>
    </citation>
    <scope>NUCLEOTIDE SEQUENCE [LARGE SCALE GENOMIC DNA]</scope>
    <source>
        <strain evidence="5">XJ109</strain>
    </source>
</reference>
<evidence type="ECO:0000259" key="2">
    <source>
        <dbReference type="PROSITE" id="PS50110"/>
    </source>
</evidence>
<dbReference type="EMBL" id="FOUZ01000001">
    <property type="protein sequence ID" value="SFM58982.1"/>
    <property type="molecule type" value="Genomic_DNA"/>
</dbReference>
<dbReference type="PANTHER" id="PTHR37299:SF1">
    <property type="entry name" value="STAGE 0 SPORULATION PROTEIN A HOMOLOG"/>
    <property type="match status" value="1"/>
</dbReference>
<dbReference type="Pfam" id="PF04397">
    <property type="entry name" value="LytTR"/>
    <property type="match status" value="1"/>
</dbReference>
<dbReference type="PANTHER" id="PTHR37299">
    <property type="entry name" value="TRANSCRIPTIONAL REGULATOR-RELATED"/>
    <property type="match status" value="1"/>
</dbReference>
<dbReference type="PROSITE" id="PS50930">
    <property type="entry name" value="HTH_LYTTR"/>
    <property type="match status" value="1"/>
</dbReference>
<dbReference type="Gene3D" id="2.40.50.1020">
    <property type="entry name" value="LytTr DNA-binding domain"/>
    <property type="match status" value="1"/>
</dbReference>
<dbReference type="STRING" id="684065.SAMN05421738_10131"/>
<name>A0A1I4S381_9FLAO</name>
<dbReference type="SMART" id="SM00448">
    <property type="entry name" value="REC"/>
    <property type="match status" value="1"/>
</dbReference>
<dbReference type="Proteomes" id="UP000199149">
    <property type="component" value="Unassembled WGS sequence"/>
</dbReference>
<evidence type="ECO:0000313" key="4">
    <source>
        <dbReference type="EMBL" id="SFM58982.1"/>
    </source>
</evidence>
<dbReference type="GO" id="GO:0003677">
    <property type="term" value="F:DNA binding"/>
    <property type="evidence" value="ECO:0007669"/>
    <property type="project" value="UniProtKB-KW"/>
</dbReference>
<evidence type="ECO:0000313" key="5">
    <source>
        <dbReference type="Proteomes" id="UP000199149"/>
    </source>
</evidence>
<evidence type="ECO:0000259" key="3">
    <source>
        <dbReference type="PROSITE" id="PS50930"/>
    </source>
</evidence>
<dbReference type="InterPro" id="IPR011006">
    <property type="entry name" value="CheY-like_superfamily"/>
</dbReference>
<feature type="domain" description="HTH LytTR-type" evidence="3">
    <location>
        <begin position="158"/>
        <end position="217"/>
    </location>
</feature>
<dbReference type="PROSITE" id="PS50110">
    <property type="entry name" value="RESPONSE_REGULATORY"/>
    <property type="match status" value="1"/>
</dbReference>
<dbReference type="Gene3D" id="3.40.50.2300">
    <property type="match status" value="1"/>
</dbReference>
<gene>
    <name evidence="4" type="ORF">SAMN05421738_10131</name>
</gene>
<keyword evidence="4" id="KW-0238">DNA-binding</keyword>
<keyword evidence="5" id="KW-1185">Reference proteome</keyword>
<dbReference type="GO" id="GO:0000156">
    <property type="term" value="F:phosphorelay response regulator activity"/>
    <property type="evidence" value="ECO:0007669"/>
    <property type="project" value="InterPro"/>
</dbReference>
<dbReference type="InterPro" id="IPR046947">
    <property type="entry name" value="LytR-like"/>
</dbReference>
<protein>
    <submittedName>
        <fullName evidence="4">DNA-binding response regulator, LytR/AlgR family</fullName>
    </submittedName>
</protein>
<keyword evidence="1" id="KW-0597">Phosphoprotein</keyword>
<dbReference type="RefSeq" id="WP_092905341.1">
    <property type="nucleotide sequence ID" value="NZ_FOUZ01000001.1"/>
</dbReference>
<proteinExistence type="predicted"/>
<dbReference type="SUPFAM" id="SSF52172">
    <property type="entry name" value="CheY-like"/>
    <property type="match status" value="1"/>
</dbReference>
<feature type="domain" description="Response regulatory" evidence="2">
    <location>
        <begin position="2"/>
        <end position="115"/>
    </location>
</feature>
<sequence length="255" mass="29780">MNVALVEDELLAVTYLKNLLEKQDIVPIETLTILRSKKQAIEFLKDNPVDLIFMDIHLGDGKSFEIFEQIELFAPIIFITAYDEYAIKVFKLFTIDYILKPFEESQLELALHKFVSIRNSFDASSTLQSMVTLEKGESTTINRFLVMNGHKFRSIEEDEVAYFFASGKHLFLTTKDYKTYIYDDTIKDIIHKLNPRNFFKINRKFIVHINSITEIIKHTSQKIEVKLEPIPEINSPIFVSKTQISEWKNWLNSSL</sequence>
<dbReference type="InterPro" id="IPR001789">
    <property type="entry name" value="Sig_transdc_resp-reg_receiver"/>
</dbReference>
<dbReference type="InterPro" id="IPR007492">
    <property type="entry name" value="LytTR_DNA-bd_dom"/>
</dbReference>
<dbReference type="SMART" id="SM00850">
    <property type="entry name" value="LytTR"/>
    <property type="match status" value="1"/>
</dbReference>
<dbReference type="AlphaFoldDB" id="A0A1I4S381"/>
<dbReference type="OrthoDB" id="2168082at2"/>
<feature type="modified residue" description="4-aspartylphosphate" evidence="1">
    <location>
        <position position="55"/>
    </location>
</feature>
<organism evidence="4 5">
    <name type="scientific">Algoriella xinjiangensis</name>
    <dbReference type="NCBI Taxonomy" id="684065"/>
    <lineage>
        <taxon>Bacteria</taxon>
        <taxon>Pseudomonadati</taxon>
        <taxon>Bacteroidota</taxon>
        <taxon>Flavobacteriia</taxon>
        <taxon>Flavobacteriales</taxon>
        <taxon>Weeksellaceae</taxon>
        <taxon>Algoriella</taxon>
    </lineage>
</organism>
<dbReference type="Pfam" id="PF00072">
    <property type="entry name" value="Response_reg"/>
    <property type="match status" value="1"/>
</dbReference>
<accession>A0A1I4S381</accession>
<evidence type="ECO:0000256" key="1">
    <source>
        <dbReference type="PROSITE-ProRule" id="PRU00169"/>
    </source>
</evidence>